<dbReference type="Proteomes" id="UP000011761">
    <property type="component" value="Unassembled WGS sequence"/>
</dbReference>
<dbReference type="OrthoDB" id="2735536at2759"/>
<dbReference type="eggNOG" id="KOG1502">
    <property type="taxonomic scope" value="Eukaryota"/>
</dbReference>
<sequence length="422" mass="45812">MQRQANTYKEVFGDPQFDPPPYPSSLRDRSESSASTAAESSQPLERADSTSVDAQGPPPPYHTVGRGLINGVEKPAIPKDSLVLVTGANGWLGMHVVDQLLEHGYRVRGTVRSAEHAVSTSGCFSRKYGPGRFTTAVIPDMVPKDAFHIAVRGCAGVIHVASVMNFSPDPNEVIAPSIAGALNALEAAAKESGVKRFVYCSASAAAVAQGSGYREDVTSDSWNMASFRTAWEPPPYEIDRAWAVFASSKMQTEQAVWRWYNQREWRVNFALNTVLPSMLWGKVLDMQAQGIRSTVAELKLIYGGNAAATAWIPPQYFVDVQDAALLHVAALLLPDIKGQRLFAAESPYNINSLLQLLRGLYPDRVFEGDVSDHGADLSVFKEAPKAEALLKRMGKQGWTDIETSIGRSCEAFMTRSGASGSS</sequence>
<dbReference type="EMBL" id="KB445560">
    <property type="protein sequence ID" value="EMC93230.1"/>
    <property type="molecule type" value="Genomic_DNA"/>
</dbReference>
<evidence type="ECO:0000313" key="5">
    <source>
        <dbReference type="EMBL" id="EMC93230.1"/>
    </source>
</evidence>
<proteinExistence type="inferred from homology"/>
<dbReference type="STRING" id="717646.M2N3D5"/>
<protein>
    <recommendedName>
        <fullName evidence="4">NAD-dependent epimerase/dehydratase domain-containing protein</fullName>
    </recommendedName>
</protein>
<evidence type="ECO:0000256" key="1">
    <source>
        <dbReference type="ARBA" id="ARBA00023002"/>
    </source>
</evidence>
<dbReference type="RefSeq" id="XP_007679377.1">
    <property type="nucleotide sequence ID" value="XM_007681187.1"/>
</dbReference>
<gene>
    <name evidence="5" type="ORF">BAUCODRAFT_76019</name>
</gene>
<evidence type="ECO:0000259" key="4">
    <source>
        <dbReference type="Pfam" id="PF01370"/>
    </source>
</evidence>
<keyword evidence="1" id="KW-0560">Oxidoreductase</keyword>
<evidence type="ECO:0000256" key="2">
    <source>
        <dbReference type="ARBA" id="ARBA00023445"/>
    </source>
</evidence>
<comment type="similarity">
    <text evidence="2">Belongs to the NAD(P)-dependent epimerase/dehydratase family. Dihydroflavonol-4-reductase subfamily.</text>
</comment>
<dbReference type="GO" id="GO:0016616">
    <property type="term" value="F:oxidoreductase activity, acting on the CH-OH group of donors, NAD or NADP as acceptor"/>
    <property type="evidence" value="ECO:0007669"/>
    <property type="project" value="TreeGrafter"/>
</dbReference>
<feature type="compositionally biased region" description="Low complexity" evidence="3">
    <location>
        <begin position="32"/>
        <end position="41"/>
    </location>
</feature>
<feature type="domain" description="NAD-dependent epimerase/dehydratase" evidence="4">
    <location>
        <begin position="83"/>
        <end position="207"/>
    </location>
</feature>
<dbReference type="GeneID" id="19116996"/>
<dbReference type="KEGG" id="bcom:BAUCODRAFT_76019"/>
<feature type="region of interest" description="Disordered" evidence="3">
    <location>
        <begin position="1"/>
        <end position="64"/>
    </location>
</feature>
<name>M2N3D5_BAUPA</name>
<evidence type="ECO:0000313" key="6">
    <source>
        <dbReference type="Proteomes" id="UP000011761"/>
    </source>
</evidence>
<organism evidence="5 6">
    <name type="scientific">Baudoinia panamericana (strain UAMH 10762)</name>
    <name type="common">Angels' share fungus</name>
    <name type="synonym">Baudoinia compniacensis (strain UAMH 10762)</name>
    <dbReference type="NCBI Taxonomy" id="717646"/>
    <lineage>
        <taxon>Eukaryota</taxon>
        <taxon>Fungi</taxon>
        <taxon>Dikarya</taxon>
        <taxon>Ascomycota</taxon>
        <taxon>Pezizomycotina</taxon>
        <taxon>Dothideomycetes</taxon>
        <taxon>Dothideomycetidae</taxon>
        <taxon>Mycosphaerellales</taxon>
        <taxon>Teratosphaeriaceae</taxon>
        <taxon>Baudoinia</taxon>
    </lineage>
</organism>
<dbReference type="AlphaFoldDB" id="M2N3D5"/>
<evidence type="ECO:0000256" key="3">
    <source>
        <dbReference type="SAM" id="MobiDB-lite"/>
    </source>
</evidence>
<dbReference type="OMA" id="YTWRGVQ"/>
<dbReference type="Pfam" id="PF01370">
    <property type="entry name" value="Epimerase"/>
    <property type="match status" value="1"/>
</dbReference>
<dbReference type="InterPro" id="IPR036291">
    <property type="entry name" value="NAD(P)-bd_dom_sf"/>
</dbReference>
<dbReference type="InterPro" id="IPR001509">
    <property type="entry name" value="Epimerase_deHydtase"/>
</dbReference>
<dbReference type="InterPro" id="IPR050425">
    <property type="entry name" value="NAD(P)_dehydrat-like"/>
</dbReference>
<dbReference type="PANTHER" id="PTHR10366:SF562">
    <property type="entry name" value="ALDEHYDE REDUCTASE II (AFU_ORTHOLOGUE AFUA_1G11360)"/>
    <property type="match status" value="1"/>
</dbReference>
<dbReference type="PANTHER" id="PTHR10366">
    <property type="entry name" value="NAD DEPENDENT EPIMERASE/DEHYDRATASE"/>
    <property type="match status" value="1"/>
</dbReference>
<dbReference type="SUPFAM" id="SSF51735">
    <property type="entry name" value="NAD(P)-binding Rossmann-fold domains"/>
    <property type="match status" value="1"/>
</dbReference>
<reference evidence="5 6" key="1">
    <citation type="journal article" date="2012" name="PLoS Pathog.">
        <title>Diverse lifestyles and strategies of plant pathogenesis encoded in the genomes of eighteen Dothideomycetes fungi.</title>
        <authorList>
            <person name="Ohm R.A."/>
            <person name="Feau N."/>
            <person name="Henrissat B."/>
            <person name="Schoch C.L."/>
            <person name="Horwitz B.A."/>
            <person name="Barry K.W."/>
            <person name="Condon B.J."/>
            <person name="Copeland A.C."/>
            <person name="Dhillon B."/>
            <person name="Glaser F."/>
            <person name="Hesse C.N."/>
            <person name="Kosti I."/>
            <person name="LaButti K."/>
            <person name="Lindquist E.A."/>
            <person name="Lucas S."/>
            <person name="Salamov A.A."/>
            <person name="Bradshaw R.E."/>
            <person name="Ciuffetti L."/>
            <person name="Hamelin R.C."/>
            <person name="Kema G.H.J."/>
            <person name="Lawrence C."/>
            <person name="Scott J.A."/>
            <person name="Spatafora J.W."/>
            <person name="Turgeon B.G."/>
            <person name="de Wit P.J.G.M."/>
            <person name="Zhong S."/>
            <person name="Goodwin S.B."/>
            <person name="Grigoriev I.V."/>
        </authorList>
    </citation>
    <scope>NUCLEOTIDE SEQUENCE [LARGE SCALE GENOMIC DNA]</scope>
    <source>
        <strain evidence="5 6">UAMH 10762</strain>
    </source>
</reference>
<keyword evidence="6" id="KW-1185">Reference proteome</keyword>
<accession>M2N3D5</accession>
<dbReference type="HOGENOM" id="CLU_007383_9_2_1"/>
<dbReference type="Gene3D" id="3.40.50.720">
    <property type="entry name" value="NAD(P)-binding Rossmann-like Domain"/>
    <property type="match status" value="1"/>
</dbReference>